<evidence type="ECO:0000256" key="3">
    <source>
        <dbReference type="ARBA" id="ARBA00022679"/>
    </source>
</evidence>
<dbReference type="PANTHER" id="PTHR11138">
    <property type="entry name" value="METHIONYL-TRNA FORMYLTRANSFERASE"/>
    <property type="match status" value="1"/>
</dbReference>
<dbReference type="Gene3D" id="3.40.50.12230">
    <property type="match status" value="1"/>
</dbReference>
<dbReference type="HAMAP" id="MF_00182">
    <property type="entry name" value="Formyl_trans"/>
    <property type="match status" value="1"/>
</dbReference>
<evidence type="ECO:0000256" key="2">
    <source>
        <dbReference type="ARBA" id="ARBA00012261"/>
    </source>
</evidence>
<dbReference type="InterPro" id="IPR011034">
    <property type="entry name" value="Formyl_transferase-like_C_sf"/>
</dbReference>
<comment type="catalytic activity">
    <reaction evidence="5">
        <text>L-methionyl-tRNA(fMet) + (6R)-10-formyltetrahydrofolate = N-formyl-L-methionyl-tRNA(fMet) + (6S)-5,6,7,8-tetrahydrofolate + H(+)</text>
        <dbReference type="Rhea" id="RHEA:24380"/>
        <dbReference type="Rhea" id="RHEA-COMP:9952"/>
        <dbReference type="Rhea" id="RHEA-COMP:9953"/>
        <dbReference type="ChEBI" id="CHEBI:15378"/>
        <dbReference type="ChEBI" id="CHEBI:57453"/>
        <dbReference type="ChEBI" id="CHEBI:78530"/>
        <dbReference type="ChEBI" id="CHEBI:78844"/>
        <dbReference type="ChEBI" id="CHEBI:195366"/>
        <dbReference type="EC" id="2.1.2.9"/>
    </reaction>
</comment>
<dbReference type="GO" id="GO:0005829">
    <property type="term" value="C:cytosol"/>
    <property type="evidence" value="ECO:0007669"/>
    <property type="project" value="TreeGrafter"/>
</dbReference>
<gene>
    <name evidence="5" type="primary">fmt</name>
    <name evidence="8" type="ordered locus">Halhy_1571</name>
</gene>
<name>F4KZJ3_HALH1</name>
<dbReference type="PANTHER" id="PTHR11138:SF5">
    <property type="entry name" value="METHIONYL-TRNA FORMYLTRANSFERASE, MITOCHONDRIAL"/>
    <property type="match status" value="1"/>
</dbReference>
<keyword evidence="3 5" id="KW-0808">Transferase</keyword>
<dbReference type="NCBIfam" id="TIGR00460">
    <property type="entry name" value="fmt"/>
    <property type="match status" value="1"/>
</dbReference>
<evidence type="ECO:0000259" key="6">
    <source>
        <dbReference type="Pfam" id="PF00551"/>
    </source>
</evidence>
<dbReference type="InterPro" id="IPR036477">
    <property type="entry name" value="Formyl_transf_N_sf"/>
</dbReference>
<keyword evidence="4 5" id="KW-0648">Protein biosynthesis</keyword>
<sequence>MGTPDFAVPALDILVQHGYEIVGVVTVADKMGGRGMKQVLESPVKKYAVAQGIPVLQPEKLRNPEFLAQLRDLGANLQIVVAFRMLPEVVWSMPGLGTFNLHGSLLPRYRGAAPINWAVINGDTETGVTTFFLQHEIDTGSIIFQDKMTIGEDETAGDVHDRMMQLGAGTVLKTVQAIEAGTAPSVPQDDAQASHAPKIFHETCQINFEQSTAQVHNFVRGLSPFPAAWTTLDGQELKVLRSAKETAAHDHPPGNVFSDGRSYLKFSTRDGFVQVLELQLQGRKRMLVKDFLNGYKVQ</sequence>
<dbReference type="eggNOG" id="COG0223">
    <property type="taxonomic scope" value="Bacteria"/>
</dbReference>
<reference key="2">
    <citation type="submission" date="2011-04" db="EMBL/GenBank/DDBJ databases">
        <title>Complete sequence of chromosome of Haliscomenobacter hydrossis DSM 1100.</title>
        <authorList>
            <consortium name="US DOE Joint Genome Institute (JGI-PGF)"/>
            <person name="Lucas S."/>
            <person name="Han J."/>
            <person name="Lapidus A."/>
            <person name="Bruce D."/>
            <person name="Goodwin L."/>
            <person name="Pitluck S."/>
            <person name="Peters L."/>
            <person name="Kyrpides N."/>
            <person name="Mavromatis K."/>
            <person name="Ivanova N."/>
            <person name="Ovchinnikova G."/>
            <person name="Pagani I."/>
            <person name="Daligault H."/>
            <person name="Detter J.C."/>
            <person name="Han C."/>
            <person name="Land M."/>
            <person name="Hauser L."/>
            <person name="Markowitz V."/>
            <person name="Cheng J.-F."/>
            <person name="Hugenholtz P."/>
            <person name="Woyke T."/>
            <person name="Wu D."/>
            <person name="Verbarg S."/>
            <person name="Frueling A."/>
            <person name="Brambilla E."/>
            <person name="Klenk H.-P."/>
            <person name="Eisen J.A."/>
        </authorList>
    </citation>
    <scope>NUCLEOTIDE SEQUENCE</scope>
    <source>
        <strain>DSM 1100</strain>
    </source>
</reference>
<dbReference type="EC" id="2.1.2.9" evidence="2 5"/>
<dbReference type="Pfam" id="PF02911">
    <property type="entry name" value="Formyl_trans_C"/>
    <property type="match status" value="1"/>
</dbReference>
<comment type="similarity">
    <text evidence="1 5">Belongs to the Fmt family.</text>
</comment>
<dbReference type="SUPFAM" id="SSF53328">
    <property type="entry name" value="Formyltransferase"/>
    <property type="match status" value="1"/>
</dbReference>
<dbReference type="CDD" id="cd08646">
    <property type="entry name" value="FMT_core_Met-tRNA-FMT_N"/>
    <property type="match status" value="1"/>
</dbReference>
<proteinExistence type="inferred from homology"/>
<evidence type="ECO:0000256" key="4">
    <source>
        <dbReference type="ARBA" id="ARBA00022917"/>
    </source>
</evidence>
<feature type="domain" description="Formyl transferase N-terminal" evidence="6">
    <location>
        <begin position="4"/>
        <end position="168"/>
    </location>
</feature>
<dbReference type="InterPro" id="IPR041711">
    <property type="entry name" value="Met-tRNA-FMT_N"/>
</dbReference>
<dbReference type="SUPFAM" id="SSF50486">
    <property type="entry name" value="FMT C-terminal domain-like"/>
    <property type="match status" value="1"/>
</dbReference>
<evidence type="ECO:0000313" key="8">
    <source>
        <dbReference type="EMBL" id="AEE49463.1"/>
    </source>
</evidence>
<dbReference type="Pfam" id="PF00551">
    <property type="entry name" value="Formyl_trans_N"/>
    <property type="match status" value="1"/>
</dbReference>
<comment type="function">
    <text evidence="5">Attaches a formyl group to the free amino group of methionyl-tRNA(fMet). The formyl group appears to play a dual role in the initiator identity of N-formylmethionyl-tRNA by promoting its recognition by IF2 and preventing the misappropriation of this tRNA by the elongation apparatus.</text>
</comment>
<dbReference type="Proteomes" id="UP000008461">
    <property type="component" value="Chromosome"/>
</dbReference>
<evidence type="ECO:0000313" key="9">
    <source>
        <dbReference type="Proteomes" id="UP000008461"/>
    </source>
</evidence>
<dbReference type="InterPro" id="IPR005793">
    <property type="entry name" value="Formyl_trans_C"/>
</dbReference>
<organism evidence="8 9">
    <name type="scientific">Haliscomenobacter hydrossis (strain ATCC 27775 / DSM 1100 / LMG 10767 / O)</name>
    <dbReference type="NCBI Taxonomy" id="760192"/>
    <lineage>
        <taxon>Bacteria</taxon>
        <taxon>Pseudomonadati</taxon>
        <taxon>Bacteroidota</taxon>
        <taxon>Saprospiria</taxon>
        <taxon>Saprospirales</taxon>
        <taxon>Haliscomenobacteraceae</taxon>
        <taxon>Haliscomenobacter</taxon>
    </lineage>
</organism>
<evidence type="ECO:0000256" key="1">
    <source>
        <dbReference type="ARBA" id="ARBA00010699"/>
    </source>
</evidence>
<dbReference type="STRING" id="760192.Halhy_1571"/>
<feature type="domain" description="Formyl transferase C-terminal" evidence="7">
    <location>
        <begin position="198"/>
        <end position="295"/>
    </location>
</feature>
<accession>F4KZJ3</accession>
<dbReference type="InterPro" id="IPR002376">
    <property type="entry name" value="Formyl_transf_N"/>
</dbReference>
<dbReference type="CDD" id="cd08704">
    <property type="entry name" value="Met_tRNA_FMT_C"/>
    <property type="match status" value="1"/>
</dbReference>
<dbReference type="OrthoDB" id="9802815at2"/>
<dbReference type="AlphaFoldDB" id="F4KZJ3"/>
<keyword evidence="9" id="KW-1185">Reference proteome</keyword>
<feature type="binding site" evidence="5">
    <location>
        <begin position="104"/>
        <end position="107"/>
    </location>
    <ligand>
        <name>(6S)-5,6,7,8-tetrahydrofolate</name>
        <dbReference type="ChEBI" id="CHEBI:57453"/>
    </ligand>
</feature>
<dbReference type="GO" id="GO:0004479">
    <property type="term" value="F:methionyl-tRNA formyltransferase activity"/>
    <property type="evidence" value="ECO:0007669"/>
    <property type="project" value="UniProtKB-UniRule"/>
</dbReference>
<reference evidence="8 9" key="1">
    <citation type="journal article" date="2011" name="Stand. Genomic Sci.">
        <title>Complete genome sequence of Haliscomenobacter hydrossis type strain (O).</title>
        <authorList>
            <consortium name="US DOE Joint Genome Institute (JGI-PGF)"/>
            <person name="Daligault H."/>
            <person name="Lapidus A."/>
            <person name="Zeytun A."/>
            <person name="Nolan M."/>
            <person name="Lucas S."/>
            <person name="Del Rio T.G."/>
            <person name="Tice H."/>
            <person name="Cheng J.F."/>
            <person name="Tapia R."/>
            <person name="Han C."/>
            <person name="Goodwin L."/>
            <person name="Pitluck S."/>
            <person name="Liolios K."/>
            <person name="Pagani I."/>
            <person name="Ivanova N."/>
            <person name="Huntemann M."/>
            <person name="Mavromatis K."/>
            <person name="Mikhailova N."/>
            <person name="Pati A."/>
            <person name="Chen A."/>
            <person name="Palaniappan K."/>
            <person name="Land M."/>
            <person name="Hauser L."/>
            <person name="Brambilla E.M."/>
            <person name="Rohde M."/>
            <person name="Verbarg S."/>
            <person name="Goker M."/>
            <person name="Bristow J."/>
            <person name="Eisen J.A."/>
            <person name="Markowitz V."/>
            <person name="Hugenholtz P."/>
            <person name="Kyrpides N.C."/>
            <person name="Klenk H.P."/>
            <person name="Woyke T."/>
        </authorList>
    </citation>
    <scope>NUCLEOTIDE SEQUENCE [LARGE SCALE GENOMIC DNA]</scope>
    <source>
        <strain evidence="9">ATCC 27775 / DSM 1100 / LMG 10767 / O</strain>
    </source>
</reference>
<evidence type="ECO:0000259" key="7">
    <source>
        <dbReference type="Pfam" id="PF02911"/>
    </source>
</evidence>
<protein>
    <recommendedName>
        <fullName evidence="2 5">Methionyl-tRNA formyltransferase</fullName>
        <ecNumber evidence="2 5">2.1.2.9</ecNumber>
    </recommendedName>
</protein>
<dbReference type="InterPro" id="IPR044135">
    <property type="entry name" value="Met-tRNA-FMT_C"/>
</dbReference>
<dbReference type="HOGENOM" id="CLU_033347_1_1_10"/>
<dbReference type="InterPro" id="IPR005794">
    <property type="entry name" value="Fmt"/>
</dbReference>
<evidence type="ECO:0000256" key="5">
    <source>
        <dbReference type="HAMAP-Rule" id="MF_00182"/>
    </source>
</evidence>
<dbReference type="EMBL" id="CP002691">
    <property type="protein sequence ID" value="AEE49463.1"/>
    <property type="molecule type" value="Genomic_DNA"/>
</dbReference>
<dbReference type="KEGG" id="hhy:Halhy_1571"/>